<feature type="compositionally biased region" description="Polar residues" evidence="3">
    <location>
        <begin position="10"/>
        <end position="19"/>
    </location>
</feature>
<dbReference type="EMBL" id="BAAAPO010000053">
    <property type="protein sequence ID" value="GAA1806726.1"/>
    <property type="molecule type" value="Genomic_DNA"/>
</dbReference>
<comment type="similarity">
    <text evidence="1">Belongs to the beta-class carbonic anhydrase family.</text>
</comment>
<comment type="function">
    <text evidence="2">Catalyzes the reversible hydration of carbon dioxide to form bicarbonate.</text>
</comment>
<evidence type="ECO:0000256" key="1">
    <source>
        <dbReference type="ARBA" id="ARBA00006217"/>
    </source>
</evidence>
<gene>
    <name evidence="4" type="primary">canB</name>
    <name evidence="4" type="ORF">GCM10009811_32820</name>
</gene>
<dbReference type="Pfam" id="PF00484">
    <property type="entry name" value="Pro_CA"/>
    <property type="match status" value="1"/>
</dbReference>
<evidence type="ECO:0000256" key="2">
    <source>
        <dbReference type="ARBA" id="ARBA00024993"/>
    </source>
</evidence>
<name>A0ABP4Y9Y1_9MICO</name>
<dbReference type="CDD" id="cd03378">
    <property type="entry name" value="beta_CA_cladeC"/>
    <property type="match status" value="1"/>
</dbReference>
<dbReference type="SMART" id="SM00947">
    <property type="entry name" value="Pro_CA"/>
    <property type="match status" value="1"/>
</dbReference>
<dbReference type="InterPro" id="IPR001765">
    <property type="entry name" value="Carbonic_anhydrase"/>
</dbReference>
<dbReference type="PANTHER" id="PTHR11002">
    <property type="entry name" value="CARBONIC ANHYDRASE"/>
    <property type="match status" value="1"/>
</dbReference>
<keyword evidence="5" id="KW-1185">Reference proteome</keyword>
<evidence type="ECO:0000313" key="4">
    <source>
        <dbReference type="EMBL" id="GAA1806726.1"/>
    </source>
</evidence>
<dbReference type="SUPFAM" id="SSF53056">
    <property type="entry name" value="beta-carbonic anhydrase, cab"/>
    <property type="match status" value="1"/>
</dbReference>
<dbReference type="Proteomes" id="UP001499938">
    <property type="component" value="Unassembled WGS sequence"/>
</dbReference>
<dbReference type="PANTHER" id="PTHR11002:SF79">
    <property type="entry name" value="CARBONIC ANHYDRASE 2"/>
    <property type="match status" value="1"/>
</dbReference>
<protein>
    <submittedName>
        <fullName evidence="4">Beta-carbonic anhydrase CanB</fullName>
    </submittedName>
</protein>
<dbReference type="InterPro" id="IPR036874">
    <property type="entry name" value="Carbonic_anhydrase_sf"/>
</dbReference>
<comment type="caution">
    <text evidence="4">The sequence shown here is derived from an EMBL/GenBank/DDBJ whole genome shotgun (WGS) entry which is preliminary data.</text>
</comment>
<accession>A0ABP4Y9Y1</accession>
<reference evidence="5" key="1">
    <citation type="journal article" date="2019" name="Int. J. Syst. Evol. Microbiol.">
        <title>The Global Catalogue of Microorganisms (GCM) 10K type strain sequencing project: providing services to taxonomists for standard genome sequencing and annotation.</title>
        <authorList>
            <consortium name="The Broad Institute Genomics Platform"/>
            <consortium name="The Broad Institute Genome Sequencing Center for Infectious Disease"/>
            <person name="Wu L."/>
            <person name="Ma J."/>
        </authorList>
    </citation>
    <scope>NUCLEOTIDE SEQUENCE [LARGE SCALE GENOMIC DNA]</scope>
    <source>
        <strain evidence="5">JCM 15592</strain>
    </source>
</reference>
<evidence type="ECO:0000313" key="5">
    <source>
        <dbReference type="Proteomes" id="UP001499938"/>
    </source>
</evidence>
<proteinExistence type="inferred from homology"/>
<dbReference type="Gene3D" id="3.40.1050.10">
    <property type="entry name" value="Carbonic anhydrase"/>
    <property type="match status" value="1"/>
</dbReference>
<feature type="region of interest" description="Disordered" evidence="3">
    <location>
        <begin position="1"/>
        <end position="20"/>
    </location>
</feature>
<organism evidence="4 5">
    <name type="scientific">Nostocoides veronense</name>
    <dbReference type="NCBI Taxonomy" id="330836"/>
    <lineage>
        <taxon>Bacteria</taxon>
        <taxon>Bacillati</taxon>
        <taxon>Actinomycetota</taxon>
        <taxon>Actinomycetes</taxon>
        <taxon>Micrococcales</taxon>
        <taxon>Intrasporangiaceae</taxon>
        <taxon>Nostocoides</taxon>
    </lineage>
</organism>
<sequence length="234" mass="25041">MTVSERHRSQPGTRPTTPESAWRTLMAGNARFMADDRAHPHQDVDMRHRLANKQAPFAILFGCGDSRVAAEIIFDQGLGDLFVVRTAGHVVDFSVLGSIEFGVLKLGTPLIVVLAHDSCGAVAAAVASAQSGEMPPGYIRDIVERITPSVFAVGKAGRITPEAVEREHAKLTCELLYERSSICRDAVDAGRLAIVGCEYDLVDGQAHLVHVVGDIGEHELVLREGPGESGPSPS</sequence>
<evidence type="ECO:0000256" key="3">
    <source>
        <dbReference type="SAM" id="MobiDB-lite"/>
    </source>
</evidence>